<dbReference type="KEGG" id="pfer:IRI77_29130"/>
<dbReference type="GO" id="GO:0005737">
    <property type="term" value="C:cytoplasm"/>
    <property type="evidence" value="ECO:0007669"/>
    <property type="project" value="TreeGrafter"/>
</dbReference>
<evidence type="ECO:0000259" key="4">
    <source>
        <dbReference type="Pfam" id="PF03328"/>
    </source>
</evidence>
<dbReference type="InterPro" id="IPR050251">
    <property type="entry name" value="HpcH-HpaI_aldolase"/>
</dbReference>
<keyword evidence="2" id="KW-0479">Metal-binding</keyword>
<proteinExistence type="inferred from homology"/>
<organism evidence="5 6">
    <name type="scientific">Paludibaculum fermentans</name>
    <dbReference type="NCBI Taxonomy" id="1473598"/>
    <lineage>
        <taxon>Bacteria</taxon>
        <taxon>Pseudomonadati</taxon>
        <taxon>Acidobacteriota</taxon>
        <taxon>Terriglobia</taxon>
        <taxon>Bryobacterales</taxon>
        <taxon>Bryobacteraceae</taxon>
        <taxon>Paludibaculum</taxon>
    </lineage>
</organism>
<evidence type="ECO:0000256" key="3">
    <source>
        <dbReference type="ARBA" id="ARBA00023239"/>
    </source>
</evidence>
<gene>
    <name evidence="5" type="ORF">IRI77_29130</name>
</gene>
<dbReference type="SUPFAM" id="SSF51621">
    <property type="entry name" value="Phosphoenolpyruvate/pyruvate domain"/>
    <property type="match status" value="1"/>
</dbReference>
<keyword evidence="3" id="KW-0456">Lyase</keyword>
<dbReference type="Proteomes" id="UP000593892">
    <property type="component" value="Chromosome"/>
</dbReference>
<evidence type="ECO:0000256" key="1">
    <source>
        <dbReference type="ARBA" id="ARBA00005568"/>
    </source>
</evidence>
<dbReference type="EMBL" id="CP063849">
    <property type="protein sequence ID" value="QOY86814.1"/>
    <property type="molecule type" value="Genomic_DNA"/>
</dbReference>
<protein>
    <submittedName>
        <fullName evidence="5">2,4-dihydroxyhept-2-ene-1,7-dioic acid aldolase</fullName>
    </submittedName>
</protein>
<dbReference type="PANTHER" id="PTHR30502">
    <property type="entry name" value="2-KETO-3-DEOXY-L-RHAMNONATE ALDOLASE"/>
    <property type="match status" value="1"/>
</dbReference>
<evidence type="ECO:0000256" key="2">
    <source>
        <dbReference type="ARBA" id="ARBA00022723"/>
    </source>
</evidence>
<dbReference type="RefSeq" id="WP_194448483.1">
    <property type="nucleotide sequence ID" value="NZ_CP063849.1"/>
</dbReference>
<accession>A0A7S7SJ48</accession>
<comment type="similarity">
    <text evidence="1">Belongs to the HpcH/HpaI aldolase family.</text>
</comment>
<dbReference type="InterPro" id="IPR040442">
    <property type="entry name" value="Pyrv_kinase-like_dom_sf"/>
</dbReference>
<dbReference type="GO" id="GO:0046872">
    <property type="term" value="F:metal ion binding"/>
    <property type="evidence" value="ECO:0007669"/>
    <property type="project" value="UniProtKB-KW"/>
</dbReference>
<sequence>MKNPFRKALLDRTPTFGAWIQMGHPAIAEVLGRVGFDWIAVDLEHGVIDLESTAGLFRAIEHYDAVPVARLPFNDPIWIKRVLDAGAGGLIIPMVNSQAEARAAMDQAKYPPLGRRGYGYSRANSHGLDFTPYIQEANKEIAIVMQIEHRDGIEALDGILDVPGVDGAFIGPLDLSGSFGKTGQLDCPEMVQALSAFRSSCNSRGIAAGMHLVHPTPQNIGQALGDGYTMIALGVDNTLLAGAAQAALASAHSAIAPAASPAR</sequence>
<evidence type="ECO:0000313" key="6">
    <source>
        <dbReference type="Proteomes" id="UP000593892"/>
    </source>
</evidence>
<dbReference type="PANTHER" id="PTHR30502:SF0">
    <property type="entry name" value="PHOSPHOENOLPYRUVATE CARBOXYLASE FAMILY PROTEIN"/>
    <property type="match status" value="1"/>
</dbReference>
<evidence type="ECO:0000313" key="5">
    <source>
        <dbReference type="EMBL" id="QOY86814.1"/>
    </source>
</evidence>
<dbReference type="Gene3D" id="3.20.20.60">
    <property type="entry name" value="Phosphoenolpyruvate-binding domains"/>
    <property type="match status" value="1"/>
</dbReference>
<feature type="domain" description="HpcH/HpaI aldolase/citrate lyase" evidence="4">
    <location>
        <begin position="17"/>
        <end position="241"/>
    </location>
</feature>
<name>A0A7S7SJ48_PALFE</name>
<reference evidence="5 6" key="1">
    <citation type="submission" date="2020-10" db="EMBL/GenBank/DDBJ databases">
        <title>Complete genome sequence of Paludibaculum fermentans P105T, a facultatively anaerobic acidobacterium capable of dissimilatory Fe(III) reduction.</title>
        <authorList>
            <person name="Dedysh S.N."/>
            <person name="Beletsky A.V."/>
            <person name="Kulichevskaya I.S."/>
            <person name="Mardanov A.V."/>
            <person name="Ravin N.V."/>
        </authorList>
    </citation>
    <scope>NUCLEOTIDE SEQUENCE [LARGE SCALE GENOMIC DNA]</scope>
    <source>
        <strain evidence="5 6">P105</strain>
    </source>
</reference>
<dbReference type="AlphaFoldDB" id="A0A7S7SJ48"/>
<dbReference type="GO" id="GO:0016832">
    <property type="term" value="F:aldehyde-lyase activity"/>
    <property type="evidence" value="ECO:0007669"/>
    <property type="project" value="TreeGrafter"/>
</dbReference>
<dbReference type="InterPro" id="IPR005000">
    <property type="entry name" value="Aldolase/citrate-lyase_domain"/>
</dbReference>
<dbReference type="InterPro" id="IPR015813">
    <property type="entry name" value="Pyrv/PenolPyrv_kinase-like_dom"/>
</dbReference>
<keyword evidence="6" id="KW-1185">Reference proteome</keyword>
<dbReference type="Pfam" id="PF03328">
    <property type="entry name" value="HpcH_HpaI"/>
    <property type="match status" value="1"/>
</dbReference>